<accession>A0A1M6I500</accession>
<evidence type="ECO:0000313" key="3">
    <source>
        <dbReference type="EMBL" id="SHJ29470.1"/>
    </source>
</evidence>
<evidence type="ECO:0000256" key="1">
    <source>
        <dbReference type="SAM" id="MobiDB-lite"/>
    </source>
</evidence>
<feature type="compositionally biased region" description="Low complexity" evidence="1">
    <location>
        <begin position="17"/>
        <end position="26"/>
    </location>
</feature>
<feature type="region of interest" description="Disordered" evidence="1">
    <location>
        <begin position="17"/>
        <end position="50"/>
    </location>
</feature>
<feature type="chain" id="PRO_5013246213" description="DUF4890 domain-containing protein" evidence="2">
    <location>
        <begin position="21"/>
        <end position="148"/>
    </location>
</feature>
<reference evidence="3 4" key="1">
    <citation type="submission" date="2016-11" db="EMBL/GenBank/DDBJ databases">
        <authorList>
            <person name="Jaros S."/>
            <person name="Januszkiewicz K."/>
            <person name="Wedrychowicz H."/>
        </authorList>
    </citation>
    <scope>NUCLEOTIDE SEQUENCE [LARGE SCALE GENOMIC DNA]</scope>
    <source>
        <strain evidence="3 4">DSM 21074</strain>
    </source>
</reference>
<protein>
    <recommendedName>
        <fullName evidence="5">DUF4890 domain-containing protein</fullName>
    </recommendedName>
</protein>
<feature type="region of interest" description="Disordered" evidence="1">
    <location>
        <begin position="77"/>
        <end position="103"/>
    </location>
</feature>
<gene>
    <name evidence="3" type="ORF">SAMN02745146_2792</name>
</gene>
<sequence length="148" mass="16474">MKKMLVLLAAFAFSASAASAQTTAPAARHKEKKEHVAKAPKTPEQHADHTARRLTKTLNLTPEQAGKVRQLALAQAQEKQADRAKFAAAGTKAGMQAERKADRERYEAQLKQILSADQYAKYAQLRTERQHKHQQGMGPRKDKFKAKS</sequence>
<dbReference type="AlphaFoldDB" id="A0A1M6I500"/>
<keyword evidence="2" id="KW-0732">Signal</keyword>
<proteinExistence type="predicted"/>
<feature type="region of interest" description="Disordered" evidence="1">
    <location>
        <begin position="125"/>
        <end position="148"/>
    </location>
</feature>
<keyword evidence="4" id="KW-1185">Reference proteome</keyword>
<evidence type="ECO:0008006" key="5">
    <source>
        <dbReference type="Google" id="ProtNLM"/>
    </source>
</evidence>
<dbReference type="OrthoDB" id="961437at2"/>
<evidence type="ECO:0000256" key="2">
    <source>
        <dbReference type="SAM" id="SignalP"/>
    </source>
</evidence>
<dbReference type="RefSeq" id="WP_073110390.1">
    <property type="nucleotide sequence ID" value="NZ_FQYN01000005.1"/>
</dbReference>
<name>A0A1M6I500_9BACT</name>
<dbReference type="Proteomes" id="UP000184418">
    <property type="component" value="Unassembled WGS sequence"/>
</dbReference>
<organism evidence="3 4">
    <name type="scientific">Hymenobacter daecheongensis DSM 21074</name>
    <dbReference type="NCBI Taxonomy" id="1121955"/>
    <lineage>
        <taxon>Bacteria</taxon>
        <taxon>Pseudomonadati</taxon>
        <taxon>Bacteroidota</taxon>
        <taxon>Cytophagia</taxon>
        <taxon>Cytophagales</taxon>
        <taxon>Hymenobacteraceae</taxon>
        <taxon>Hymenobacter</taxon>
    </lineage>
</organism>
<feature type="signal peptide" evidence="2">
    <location>
        <begin position="1"/>
        <end position="20"/>
    </location>
</feature>
<feature type="compositionally biased region" description="Basic and acidic residues" evidence="1">
    <location>
        <begin position="33"/>
        <end position="50"/>
    </location>
</feature>
<dbReference type="EMBL" id="FQYN01000005">
    <property type="protein sequence ID" value="SHJ29470.1"/>
    <property type="molecule type" value="Genomic_DNA"/>
</dbReference>
<dbReference type="STRING" id="1121955.SAMN02745146_2792"/>
<evidence type="ECO:0000313" key="4">
    <source>
        <dbReference type="Proteomes" id="UP000184418"/>
    </source>
</evidence>